<dbReference type="Proteomes" id="UP000253551">
    <property type="component" value="Unassembled WGS sequence"/>
</dbReference>
<keyword evidence="5" id="KW-0539">Nucleus</keyword>
<evidence type="ECO:0000256" key="3">
    <source>
        <dbReference type="ARBA" id="ARBA00023125"/>
    </source>
</evidence>
<dbReference type="PANTHER" id="PTHR11037:SF20">
    <property type="entry name" value="PROTEIN GRAINYHEAD"/>
    <property type="match status" value="1"/>
</dbReference>
<dbReference type="Pfam" id="PF04516">
    <property type="entry name" value="CP2"/>
    <property type="match status" value="1"/>
</dbReference>
<evidence type="ECO:0000256" key="1">
    <source>
        <dbReference type="ARBA" id="ARBA00004123"/>
    </source>
</evidence>
<dbReference type="PROSITE" id="PS51968">
    <property type="entry name" value="GRH_CP2_DB"/>
    <property type="match status" value="1"/>
</dbReference>
<dbReference type="GO" id="GO:0000978">
    <property type="term" value="F:RNA polymerase II cis-regulatory region sequence-specific DNA binding"/>
    <property type="evidence" value="ECO:0007669"/>
    <property type="project" value="TreeGrafter"/>
</dbReference>
<dbReference type="GO" id="GO:0005634">
    <property type="term" value="C:nucleus"/>
    <property type="evidence" value="ECO:0007669"/>
    <property type="project" value="UniProtKB-SubCell"/>
</dbReference>
<evidence type="ECO:0000259" key="6">
    <source>
        <dbReference type="PROSITE" id="PS51968"/>
    </source>
</evidence>
<dbReference type="InterPro" id="IPR040167">
    <property type="entry name" value="TF_CP2-like"/>
</dbReference>
<dbReference type="InterPro" id="IPR007604">
    <property type="entry name" value="CP2"/>
</dbReference>
<protein>
    <submittedName>
        <fullName evidence="7">Grainyhead-like protein 2</fullName>
    </submittedName>
</protein>
<dbReference type="STRING" id="4846.A0A367IRN3"/>
<keyword evidence="3" id="KW-0238">DNA-binding</keyword>
<evidence type="ECO:0000256" key="2">
    <source>
        <dbReference type="ARBA" id="ARBA00023015"/>
    </source>
</evidence>
<organism evidence="7 8">
    <name type="scientific">Rhizopus stolonifer</name>
    <name type="common">Rhizopus nigricans</name>
    <dbReference type="NCBI Taxonomy" id="4846"/>
    <lineage>
        <taxon>Eukaryota</taxon>
        <taxon>Fungi</taxon>
        <taxon>Fungi incertae sedis</taxon>
        <taxon>Mucoromycota</taxon>
        <taxon>Mucoromycotina</taxon>
        <taxon>Mucoromycetes</taxon>
        <taxon>Mucorales</taxon>
        <taxon>Mucorineae</taxon>
        <taxon>Rhizopodaceae</taxon>
        <taxon>Rhizopus</taxon>
    </lineage>
</organism>
<dbReference type="Pfam" id="PF25416">
    <property type="entry name" value="GRHL1_C"/>
    <property type="match status" value="1"/>
</dbReference>
<keyword evidence="8" id="KW-1185">Reference proteome</keyword>
<name>A0A367IRN3_RHIST</name>
<sequence>PTAAAQKADEPPITYLNKGQYYNINLKDLNQFNGDIISTVIITFHDENHRAGATDYWKFWLTHQNDTEIAKAVELDISKSTGTQLVENRQFDRVIFRWNGSSGATIYVKFNCLSTDFSRIKGVKGIPLRLQIESQQQQSTGPIEKTYCRIKLFRDKAKRQLEKLRGKNGEPHPLWLAYSPTSPITLFREIVSPEEDVLINSVTNALLPLPTPMGSVRRSFNGSFQSSTDISPTLYSHAQFAIGYDPGYAPQRRRRIAKLSLLVKFESNDVYRAIYLEQLTVKELTEKIVERSDITKPVTQVFRKFKQPDREGIIVHMEDDVVRDMKEEQDILVQTKESKDDPSLTLILTF</sequence>
<gene>
    <name evidence="7" type="primary">GRHL2</name>
    <name evidence="7" type="ORF">CU098_005868</name>
</gene>
<evidence type="ECO:0000256" key="4">
    <source>
        <dbReference type="ARBA" id="ARBA00023163"/>
    </source>
</evidence>
<proteinExistence type="predicted"/>
<keyword evidence="4" id="KW-0804">Transcription</keyword>
<evidence type="ECO:0000256" key="5">
    <source>
        <dbReference type="ARBA" id="ARBA00023242"/>
    </source>
</evidence>
<dbReference type="AlphaFoldDB" id="A0A367IRN3"/>
<dbReference type="GO" id="GO:0001228">
    <property type="term" value="F:DNA-binding transcription activator activity, RNA polymerase II-specific"/>
    <property type="evidence" value="ECO:0007669"/>
    <property type="project" value="TreeGrafter"/>
</dbReference>
<feature type="domain" description="Grh/CP2 DB" evidence="6">
    <location>
        <begin position="1"/>
        <end position="214"/>
    </location>
</feature>
<dbReference type="InterPro" id="IPR057520">
    <property type="entry name" value="GRHL1/CP2_C"/>
</dbReference>
<accession>A0A367IRN3</accession>
<comment type="subcellular location">
    <subcellularLocation>
        <location evidence="1">Nucleus</location>
    </subcellularLocation>
</comment>
<dbReference type="OrthoDB" id="7680836at2759"/>
<reference evidence="7 8" key="1">
    <citation type="journal article" date="2018" name="G3 (Bethesda)">
        <title>Phylogenetic and Phylogenomic Definition of Rhizopus Species.</title>
        <authorList>
            <person name="Gryganskyi A.P."/>
            <person name="Golan J."/>
            <person name="Dolatabadi S."/>
            <person name="Mondo S."/>
            <person name="Robb S."/>
            <person name="Idnurm A."/>
            <person name="Muszewska A."/>
            <person name="Steczkiewicz K."/>
            <person name="Masonjones S."/>
            <person name="Liao H.L."/>
            <person name="Gajdeczka M.T."/>
            <person name="Anike F."/>
            <person name="Vuek A."/>
            <person name="Anishchenko I.M."/>
            <person name="Voigt K."/>
            <person name="de Hoog G.S."/>
            <person name="Smith M.E."/>
            <person name="Heitman J."/>
            <person name="Vilgalys R."/>
            <person name="Stajich J.E."/>
        </authorList>
    </citation>
    <scope>NUCLEOTIDE SEQUENCE [LARGE SCALE GENOMIC DNA]</scope>
    <source>
        <strain evidence="7 8">LSU 92-RS-03</strain>
    </source>
</reference>
<feature type="non-terminal residue" evidence="7">
    <location>
        <position position="1"/>
    </location>
</feature>
<evidence type="ECO:0000313" key="8">
    <source>
        <dbReference type="Proteomes" id="UP000253551"/>
    </source>
</evidence>
<dbReference type="PANTHER" id="PTHR11037">
    <property type="entry name" value="TRANSCRIPTION FACTOR CP2"/>
    <property type="match status" value="1"/>
</dbReference>
<evidence type="ECO:0000313" key="7">
    <source>
        <dbReference type="EMBL" id="RCH80296.1"/>
    </source>
</evidence>
<comment type="caution">
    <text evidence="7">The sequence shown here is derived from an EMBL/GenBank/DDBJ whole genome shotgun (WGS) entry which is preliminary data.</text>
</comment>
<keyword evidence="2" id="KW-0805">Transcription regulation</keyword>
<dbReference type="EMBL" id="PJQM01006077">
    <property type="protein sequence ID" value="RCH80296.1"/>
    <property type="molecule type" value="Genomic_DNA"/>
</dbReference>